<feature type="transmembrane region" description="Helical" evidence="1">
    <location>
        <begin position="103"/>
        <end position="126"/>
    </location>
</feature>
<feature type="transmembrane region" description="Helical" evidence="1">
    <location>
        <begin position="68"/>
        <end position="91"/>
    </location>
</feature>
<protein>
    <submittedName>
        <fullName evidence="2">Uncharacterized protein</fullName>
    </submittedName>
</protein>
<feature type="transmembrane region" description="Helical" evidence="1">
    <location>
        <begin position="179"/>
        <end position="198"/>
    </location>
</feature>
<sequence>MKLFPKLHLWLILPFVITLIGFQGYWFSFKNAPLHWHLHGLSATFWYVCLIIQPWIYHNRPIQIHRKVGMLSLLIAGFLIASALNMILISLPNMSEFSPLYPVRYSLAFVDLISISGFTLSIALAIVYARNTQVHARWMISTVFWVLAPGTVRFSFIPLDAIFQPKKFSDFPFEWTDVFIWNEVLIILIILFLMIRDYIKDQKIYFPYVLILIANVLFIPIITGLKDAAWLRSFFD</sequence>
<organism evidence="2 3">
    <name type="scientific">Algoriphagus aquimarinus</name>
    <dbReference type="NCBI Taxonomy" id="237018"/>
    <lineage>
        <taxon>Bacteria</taxon>
        <taxon>Pseudomonadati</taxon>
        <taxon>Bacteroidota</taxon>
        <taxon>Cytophagia</taxon>
        <taxon>Cytophagales</taxon>
        <taxon>Cyclobacteriaceae</taxon>
        <taxon>Algoriphagus</taxon>
    </lineage>
</organism>
<feature type="transmembrane region" description="Helical" evidence="1">
    <location>
        <begin position="7"/>
        <end position="28"/>
    </location>
</feature>
<keyword evidence="1" id="KW-0812">Transmembrane</keyword>
<feature type="transmembrane region" description="Helical" evidence="1">
    <location>
        <begin position="205"/>
        <end position="225"/>
    </location>
</feature>
<keyword evidence="1" id="KW-1133">Transmembrane helix</keyword>
<keyword evidence="1" id="KW-0472">Membrane</keyword>
<name>A0A1I1BL54_9BACT</name>
<keyword evidence="3" id="KW-1185">Reference proteome</keyword>
<dbReference type="Proteomes" id="UP000198790">
    <property type="component" value="Unassembled WGS sequence"/>
</dbReference>
<feature type="transmembrane region" description="Helical" evidence="1">
    <location>
        <begin position="34"/>
        <end position="56"/>
    </location>
</feature>
<evidence type="ECO:0000256" key="1">
    <source>
        <dbReference type="SAM" id="Phobius"/>
    </source>
</evidence>
<dbReference type="AlphaFoldDB" id="A0A1I1BL54"/>
<proteinExistence type="predicted"/>
<gene>
    <name evidence="2" type="ORF">SAMN04489723_11511</name>
</gene>
<evidence type="ECO:0000313" key="2">
    <source>
        <dbReference type="EMBL" id="SFB51139.1"/>
    </source>
</evidence>
<feature type="transmembrane region" description="Helical" evidence="1">
    <location>
        <begin position="138"/>
        <end position="159"/>
    </location>
</feature>
<evidence type="ECO:0000313" key="3">
    <source>
        <dbReference type="Proteomes" id="UP000198790"/>
    </source>
</evidence>
<accession>A0A1I1BL54</accession>
<reference evidence="2 3" key="1">
    <citation type="submission" date="2016-10" db="EMBL/GenBank/DDBJ databases">
        <authorList>
            <person name="de Groot N.N."/>
        </authorList>
    </citation>
    <scope>NUCLEOTIDE SEQUENCE [LARGE SCALE GENOMIC DNA]</scope>
    <source>
        <strain evidence="2 3">DSM 23399</strain>
    </source>
</reference>
<dbReference type="EMBL" id="FOKK01000015">
    <property type="protein sequence ID" value="SFB51139.1"/>
    <property type="molecule type" value="Genomic_DNA"/>
</dbReference>